<evidence type="ECO:0000256" key="2">
    <source>
        <dbReference type="ARBA" id="ARBA00022553"/>
    </source>
</evidence>
<feature type="compositionally biased region" description="Polar residues" evidence="17">
    <location>
        <begin position="404"/>
        <end position="423"/>
    </location>
</feature>
<evidence type="ECO:0000256" key="17">
    <source>
        <dbReference type="SAM" id="MobiDB-lite"/>
    </source>
</evidence>
<dbReference type="Ensembl" id="ENSCCRT00015092608.1">
    <property type="protein sequence ID" value="ENSCCRP00015089713.1"/>
    <property type="gene ID" value="ENSCCRG00015035504.1"/>
</dbReference>
<evidence type="ECO:0000256" key="13">
    <source>
        <dbReference type="ARBA" id="ARBA00067685"/>
    </source>
</evidence>
<feature type="compositionally biased region" description="Low complexity" evidence="17">
    <location>
        <begin position="453"/>
        <end position="473"/>
    </location>
</feature>
<dbReference type="AlphaFoldDB" id="A0A8C1Y2W7"/>
<evidence type="ECO:0000256" key="14">
    <source>
        <dbReference type="ARBA" id="ARBA00075366"/>
    </source>
</evidence>
<name>A0A8C1Y2W7_CYPCA</name>
<comment type="function">
    <text evidence="12">Required for bone modeling during late embryogenesis. Regulates type I collagen synthesis in osteoblasts during their postnatal maturation.</text>
</comment>
<dbReference type="InterPro" id="IPR045120">
    <property type="entry name" value="Suco/Slp1-like"/>
</dbReference>
<proteinExistence type="predicted"/>
<feature type="compositionally biased region" description="Low complexity" evidence="17">
    <location>
        <begin position="355"/>
        <end position="370"/>
    </location>
</feature>
<dbReference type="InterPro" id="IPR012919">
    <property type="entry name" value="SUN_dom"/>
</dbReference>
<feature type="compositionally biased region" description="Low complexity" evidence="17">
    <location>
        <begin position="850"/>
        <end position="871"/>
    </location>
</feature>
<keyword evidence="7" id="KW-1133">Transmembrane helix</keyword>
<comment type="subcellular location">
    <subcellularLocation>
        <location evidence="11">Rough endoplasmic reticulum membrane</location>
        <topology evidence="11">Single-pass type I membrane protein</topology>
    </subcellularLocation>
</comment>
<dbReference type="GO" id="GO:0034975">
    <property type="term" value="P:protein folding in endoplasmic reticulum"/>
    <property type="evidence" value="ECO:0007669"/>
    <property type="project" value="TreeGrafter"/>
</dbReference>
<protein>
    <recommendedName>
        <fullName evidence="13">SUN domain-containing ossification factor</fullName>
    </recommendedName>
    <alternativeName>
        <fullName evidence="15">Membrane protein CH1</fullName>
    </alternativeName>
    <alternativeName>
        <fullName evidence="14">SUN-like protein 1</fullName>
    </alternativeName>
</protein>
<dbReference type="PANTHER" id="PTHR12953:SF0">
    <property type="entry name" value="SUN DOMAIN-CONTAINING OSSIFICATION FACTOR"/>
    <property type="match status" value="1"/>
</dbReference>
<keyword evidence="2" id="KW-0597">Phosphoprotein</keyword>
<keyword evidence="5" id="KW-0256">Endoplasmic reticulum</keyword>
<feature type="compositionally biased region" description="Polar residues" evidence="17">
    <location>
        <begin position="1"/>
        <end position="20"/>
    </location>
</feature>
<evidence type="ECO:0000256" key="1">
    <source>
        <dbReference type="ARBA" id="ARBA00022473"/>
    </source>
</evidence>
<evidence type="ECO:0000256" key="3">
    <source>
        <dbReference type="ARBA" id="ARBA00022692"/>
    </source>
</evidence>
<keyword evidence="8 16" id="KW-0175">Coiled coil</keyword>
<dbReference type="FunFam" id="2.60.120.260:FF:000024">
    <property type="entry name" value="SUN domain containing ossification factor"/>
    <property type="match status" value="1"/>
</dbReference>
<feature type="region of interest" description="Disordered" evidence="17">
    <location>
        <begin position="341"/>
        <end position="433"/>
    </location>
</feature>
<evidence type="ECO:0000313" key="19">
    <source>
        <dbReference type="Ensembl" id="ENSCCRP00015089713.1"/>
    </source>
</evidence>
<dbReference type="Proteomes" id="UP000694700">
    <property type="component" value="Unplaced"/>
</dbReference>
<evidence type="ECO:0000256" key="11">
    <source>
        <dbReference type="ARBA" id="ARBA00034697"/>
    </source>
</evidence>
<evidence type="ECO:0000256" key="8">
    <source>
        <dbReference type="ARBA" id="ARBA00023054"/>
    </source>
</evidence>
<dbReference type="Pfam" id="PF07738">
    <property type="entry name" value="Sad1_UNC"/>
    <property type="match status" value="1"/>
</dbReference>
<feature type="domain" description="SUN" evidence="18">
    <location>
        <begin position="8"/>
        <end position="178"/>
    </location>
</feature>
<keyword evidence="3" id="KW-0812">Transmembrane</keyword>
<evidence type="ECO:0000313" key="20">
    <source>
        <dbReference type="Proteomes" id="UP000694700"/>
    </source>
</evidence>
<evidence type="ECO:0000256" key="6">
    <source>
        <dbReference type="ARBA" id="ARBA00022855"/>
    </source>
</evidence>
<feature type="region of interest" description="Disordered" evidence="17">
    <location>
        <begin position="1"/>
        <end position="26"/>
    </location>
</feature>
<reference evidence="19" key="1">
    <citation type="submission" date="2025-08" db="UniProtKB">
        <authorList>
            <consortium name="Ensembl"/>
        </authorList>
    </citation>
    <scope>IDENTIFICATION</scope>
</reference>
<keyword evidence="6" id="KW-0892">Osteogenesis</keyword>
<dbReference type="Gene3D" id="2.60.120.260">
    <property type="entry name" value="Galactose-binding domain-like"/>
    <property type="match status" value="1"/>
</dbReference>
<dbReference type="GO" id="GO:0001503">
    <property type="term" value="P:ossification"/>
    <property type="evidence" value="ECO:0007669"/>
    <property type="project" value="UniProtKB-KW"/>
</dbReference>
<feature type="compositionally biased region" description="Pro residues" evidence="17">
    <location>
        <begin position="505"/>
        <end position="516"/>
    </location>
</feature>
<evidence type="ECO:0000256" key="10">
    <source>
        <dbReference type="ARBA" id="ARBA00023180"/>
    </source>
</evidence>
<evidence type="ECO:0000256" key="12">
    <source>
        <dbReference type="ARBA" id="ARBA00055064"/>
    </source>
</evidence>
<accession>A0A8C1Y2W7</accession>
<feature type="compositionally biased region" description="Acidic residues" evidence="17">
    <location>
        <begin position="288"/>
        <end position="301"/>
    </location>
</feature>
<keyword evidence="1" id="KW-0217">Developmental protein</keyword>
<evidence type="ECO:0000259" key="18">
    <source>
        <dbReference type="PROSITE" id="PS51469"/>
    </source>
</evidence>
<evidence type="ECO:0000256" key="5">
    <source>
        <dbReference type="ARBA" id="ARBA00022824"/>
    </source>
</evidence>
<feature type="region of interest" description="Disordered" evidence="17">
    <location>
        <begin position="277"/>
        <end position="301"/>
    </location>
</feature>
<dbReference type="GO" id="GO:0046850">
    <property type="term" value="P:regulation of bone remodeling"/>
    <property type="evidence" value="ECO:0007669"/>
    <property type="project" value="TreeGrafter"/>
</dbReference>
<evidence type="ECO:0000256" key="7">
    <source>
        <dbReference type="ARBA" id="ARBA00022989"/>
    </source>
</evidence>
<feature type="compositionally biased region" description="Polar residues" evidence="17">
    <location>
        <begin position="822"/>
        <end position="847"/>
    </location>
</feature>
<dbReference type="GO" id="GO:0030867">
    <property type="term" value="C:rough endoplasmic reticulum membrane"/>
    <property type="evidence" value="ECO:0007669"/>
    <property type="project" value="UniProtKB-SubCell"/>
</dbReference>
<keyword evidence="4" id="KW-0732">Signal</keyword>
<evidence type="ECO:0000256" key="9">
    <source>
        <dbReference type="ARBA" id="ARBA00023136"/>
    </source>
</evidence>
<dbReference type="PANTHER" id="PTHR12953">
    <property type="entry name" value="MEMBRANE PROTEIN CH1 RELATED"/>
    <property type="match status" value="1"/>
</dbReference>
<keyword evidence="10" id="KW-0325">Glycoprotein</keyword>
<dbReference type="PROSITE" id="PS51469">
    <property type="entry name" value="SUN"/>
    <property type="match status" value="1"/>
</dbReference>
<keyword evidence="9" id="KW-0472">Membrane</keyword>
<feature type="coiled-coil region" evidence="16">
    <location>
        <begin position="620"/>
        <end position="690"/>
    </location>
</feature>
<sequence length="955" mass="105976">SSHTKNLGSSQSLHTSSNGSPHPVKKVQKNFKNNYASVECGAKILSANNEAKSTSAILMENMDLYMLNPCSTKIWFVIELCEPIQVKQLDIANFELFSSTPKDFLVSISDRYPTNKWIKLGTFHARDERTVQSFPLDEQLYAKYVKMFIKYIKVELLSHFGSEHFCPLSLIRVFGTSMVEEYDEIADSQYTSERAEYLEEDYGEIISLNDYAILNMVNNIAANVLGGKPELEDGAEMEGTDLISLDPTLVKEDLEVPEAPSEPPPEESRIVILIEEEEEATQPTVTLLEEEQEEEKSTEEMWEQESATYCGHLSTLSCLASLHERFYCYCSAALAQERQRRDRHHKAQHTHTDTDTQTTPQQSLPDTTPTQEPPVPSEKLPETDGESAVTEQELPPETILLEPSRTSTLPPHSFSDTPTQNIPESLPTGEPMDQRPQYLVDIPETLIPISSTSSLLSPSAASSVLSSTTTTEPHSPETDPPKLELPVATKEQTVQPLPTHTRPADIPPPTELPIPLPEASDIGKTAGVEDPHHSAVASQPELSEASLSQQEETVDDILLPHRTAGEFYAEQQHSVEMGHGNGNGNGNQVHGSNQKESVFMRLNNRIKALEMNMSLSSRYLEELSQRYRKQMEEMQRAFNKTIIKLQNTSRIAEEQDQKQTESIQMLQSQLENATRIMLNLSATVARLQREVSDSQSYLVLSLMLCLMLGLLLCMQCCRSLPGHNTSSVIPMSNHYPSPKRCFSSYDDMSLKRRVSCPLVRSKSFQLPTSEVGPDDLYIVEPLRFSPEKKKKRCKTKGGDRVETLQASVPSVTGVNGEPRCNGETSTSSLQFLPSSCNGYATTSSSRDCASEGSTESSASTLSEESFSSAPSMNGHDPTLCNGEPPPATFPPAKSKMEKRSLKRRKPKNAEQEEARRVGEILPLPVTVMPTLEELMKGKADLGVATFGRTAVTGRI</sequence>
<feature type="region of interest" description="Disordered" evidence="17">
    <location>
        <begin position="789"/>
        <end position="914"/>
    </location>
</feature>
<organism evidence="19 20">
    <name type="scientific">Cyprinus carpio</name>
    <name type="common">Common carp</name>
    <dbReference type="NCBI Taxonomy" id="7962"/>
    <lineage>
        <taxon>Eukaryota</taxon>
        <taxon>Metazoa</taxon>
        <taxon>Chordata</taxon>
        <taxon>Craniata</taxon>
        <taxon>Vertebrata</taxon>
        <taxon>Euteleostomi</taxon>
        <taxon>Actinopterygii</taxon>
        <taxon>Neopterygii</taxon>
        <taxon>Teleostei</taxon>
        <taxon>Ostariophysi</taxon>
        <taxon>Cypriniformes</taxon>
        <taxon>Cyprinidae</taxon>
        <taxon>Cyprininae</taxon>
        <taxon>Cyprinus</taxon>
    </lineage>
</organism>
<feature type="compositionally biased region" description="Polar residues" evidence="17">
    <location>
        <begin position="804"/>
        <end position="813"/>
    </location>
</feature>
<dbReference type="SUPFAM" id="SSF49785">
    <property type="entry name" value="Galactose-binding domain-like"/>
    <property type="match status" value="1"/>
</dbReference>
<feature type="region of interest" description="Disordered" evidence="17">
    <location>
        <begin position="453"/>
        <end position="535"/>
    </location>
</feature>
<evidence type="ECO:0000256" key="4">
    <source>
        <dbReference type="ARBA" id="ARBA00022729"/>
    </source>
</evidence>
<evidence type="ECO:0000256" key="16">
    <source>
        <dbReference type="SAM" id="Coils"/>
    </source>
</evidence>
<evidence type="ECO:0000256" key="15">
    <source>
        <dbReference type="ARBA" id="ARBA00081911"/>
    </source>
</evidence>
<dbReference type="InterPro" id="IPR008979">
    <property type="entry name" value="Galactose-bd-like_sf"/>
</dbReference>